<dbReference type="EMBL" id="MHKO01000027">
    <property type="protein sequence ID" value="OGY92163.1"/>
    <property type="molecule type" value="Genomic_DNA"/>
</dbReference>
<accession>A0A1G2BSM3</accession>
<dbReference type="GO" id="GO:0000272">
    <property type="term" value="P:polysaccharide catabolic process"/>
    <property type="evidence" value="ECO:0007669"/>
    <property type="project" value="InterPro"/>
</dbReference>
<reference evidence="8 9" key="1">
    <citation type="journal article" date="2016" name="Nat. Commun.">
        <title>Thousands of microbial genomes shed light on interconnected biogeochemical processes in an aquifer system.</title>
        <authorList>
            <person name="Anantharaman K."/>
            <person name="Brown C.T."/>
            <person name="Hug L.A."/>
            <person name="Sharon I."/>
            <person name="Castelle C.J."/>
            <person name="Probst A.J."/>
            <person name="Thomas B.C."/>
            <person name="Singh A."/>
            <person name="Wilkins M.J."/>
            <person name="Karaoz U."/>
            <person name="Brodie E.L."/>
            <person name="Williams K.H."/>
            <person name="Hubbard S.S."/>
            <person name="Banfield J.F."/>
        </authorList>
    </citation>
    <scope>NUCLEOTIDE SEQUENCE [LARGE SCALE GENOMIC DNA]</scope>
</reference>
<gene>
    <name evidence="8" type="ORF">A3H70_04775</name>
</gene>
<dbReference type="PROSITE" id="PS00018">
    <property type="entry name" value="EF_HAND_1"/>
    <property type="match status" value="2"/>
</dbReference>
<evidence type="ECO:0000313" key="8">
    <source>
        <dbReference type="EMBL" id="OGY92163.1"/>
    </source>
</evidence>
<name>A0A1G2BSM3_9BACT</name>
<dbReference type="Proteomes" id="UP000178109">
    <property type="component" value="Unassembled WGS sequence"/>
</dbReference>
<dbReference type="InterPro" id="IPR036439">
    <property type="entry name" value="Dockerin_dom_sf"/>
</dbReference>
<evidence type="ECO:0000256" key="1">
    <source>
        <dbReference type="ARBA" id="ARBA00004138"/>
    </source>
</evidence>
<dbReference type="AlphaFoldDB" id="A0A1G2BSM3"/>
<keyword evidence="6" id="KW-1133">Transmembrane helix</keyword>
<sequence length="595" mass="63714">MTDRMVRIVNILLCGIGIGIFMAVIVVVIIAMAVVFFLGIAPVFGQELAPVATDSFGVDVSFITTDSIVVAPDSVLFAVSTPEQEIGAFAFNERQSEFRLRFPVFKEHLLADFDSSGTVDFPDFVFFAKEFEKESSDPDFDSRFDLNKNGIVDFPDFITFARAFNKIAQFVERAEFQFSVSSPSFRDTSFTRELGVGVVDSAVVIVNTHDQFMQKLELVQVFPDTISLAPTYTLNVEVGHALGFVARLNTYRNEELIRTEPIANELVSQTAEPEGLLFGTDLTIFADEVGVYVVENSFRTLTTKFILNVVVFDREPPVVKGSIGGTEPQSATLTLSFTDPDSRQTEFNVRVVVAGLEVLNRPLRSLNNFRLESYLKSGVNLVETWVRDNVGNTTYTTWTVTLPAGILSVEPLSLDFGTVNIGDKTDKAVTVKNVGKETLDVMGVSSSDGQFAPSDGAFELTSGASRAVYISFRPTREGAISATLTIESDGGSASIALSGVGIVYTPPTNAAPTITAATVNGAASGTVIIAAGSALALSASYSGTPNPMATWTLGSRSASGPNATLPAQNGTLTLTVSNSEGSVSRTWTIVALGAP</sequence>
<evidence type="ECO:0000256" key="6">
    <source>
        <dbReference type="SAM" id="Phobius"/>
    </source>
</evidence>
<keyword evidence="6" id="KW-0812">Transmembrane</keyword>
<evidence type="ECO:0000256" key="5">
    <source>
        <dbReference type="ARBA" id="ARBA00023273"/>
    </source>
</evidence>
<feature type="domain" description="HYDIN/VesB/CFA65-like Ig-like" evidence="7">
    <location>
        <begin position="406"/>
        <end position="494"/>
    </location>
</feature>
<proteinExistence type="predicted"/>
<dbReference type="InterPro" id="IPR018247">
    <property type="entry name" value="EF_Hand_1_Ca_BS"/>
</dbReference>
<comment type="subcellular location">
    <subcellularLocation>
        <location evidence="1">Cell projection</location>
        <location evidence="1">Cilium</location>
    </subcellularLocation>
    <subcellularLocation>
        <location evidence="2">Cytoplasm</location>
    </subcellularLocation>
</comment>
<organism evidence="8 9">
    <name type="scientific">Candidatus Komeilibacteria bacterium RIFCSPLOWO2_02_FULL_48_11</name>
    <dbReference type="NCBI Taxonomy" id="1798553"/>
    <lineage>
        <taxon>Bacteria</taxon>
        <taxon>Candidatus Komeiliibacteriota</taxon>
    </lineage>
</organism>
<keyword evidence="3" id="KW-0963">Cytoplasm</keyword>
<comment type="caution">
    <text evidence="8">The sequence shown here is derived from an EMBL/GenBank/DDBJ whole genome shotgun (WGS) entry which is preliminary data.</text>
</comment>
<evidence type="ECO:0000259" key="7">
    <source>
        <dbReference type="Pfam" id="PF22544"/>
    </source>
</evidence>
<evidence type="ECO:0000256" key="2">
    <source>
        <dbReference type="ARBA" id="ARBA00004496"/>
    </source>
</evidence>
<dbReference type="Gene3D" id="2.60.40.10">
    <property type="entry name" value="Immunoglobulins"/>
    <property type="match status" value="1"/>
</dbReference>
<keyword evidence="5" id="KW-0966">Cell projection</keyword>
<dbReference type="InterPro" id="IPR013783">
    <property type="entry name" value="Ig-like_fold"/>
</dbReference>
<dbReference type="STRING" id="1798553.A3H70_04775"/>
<keyword evidence="6" id="KW-0472">Membrane</keyword>
<keyword evidence="4" id="KW-0969">Cilium</keyword>
<dbReference type="Pfam" id="PF22544">
    <property type="entry name" value="HYDIN_VesB_CFA65-like_Ig"/>
    <property type="match status" value="1"/>
</dbReference>
<dbReference type="GO" id="GO:0005737">
    <property type="term" value="C:cytoplasm"/>
    <property type="evidence" value="ECO:0007669"/>
    <property type="project" value="UniProtKB-SubCell"/>
</dbReference>
<dbReference type="Gene3D" id="1.10.1330.10">
    <property type="entry name" value="Dockerin domain"/>
    <property type="match status" value="1"/>
</dbReference>
<dbReference type="InterPro" id="IPR053879">
    <property type="entry name" value="HYDIN_VesB_CFA65-like_Ig"/>
</dbReference>
<evidence type="ECO:0000256" key="4">
    <source>
        <dbReference type="ARBA" id="ARBA00023069"/>
    </source>
</evidence>
<evidence type="ECO:0000256" key="3">
    <source>
        <dbReference type="ARBA" id="ARBA00022490"/>
    </source>
</evidence>
<evidence type="ECO:0000313" key="9">
    <source>
        <dbReference type="Proteomes" id="UP000178109"/>
    </source>
</evidence>
<protein>
    <recommendedName>
        <fullName evidence="7">HYDIN/VesB/CFA65-like Ig-like domain-containing protein</fullName>
    </recommendedName>
</protein>
<feature type="transmembrane region" description="Helical" evidence="6">
    <location>
        <begin position="12"/>
        <end position="40"/>
    </location>
</feature>
<dbReference type="NCBIfam" id="NF012200">
    <property type="entry name" value="choice_anch_D"/>
    <property type="match status" value="1"/>
</dbReference>